<dbReference type="PANTHER" id="PTHR43531:SF14">
    <property type="entry name" value="METHYL-ACCEPTING CHEMOTAXIS PROTEIN I-RELATED"/>
    <property type="match status" value="1"/>
</dbReference>
<dbReference type="Proteomes" id="UP000019146">
    <property type="component" value="Plasmid unnamed"/>
</dbReference>
<evidence type="ECO:0000313" key="13">
    <source>
        <dbReference type="Proteomes" id="UP000019146"/>
    </source>
</evidence>
<dbReference type="SUPFAM" id="SSF58104">
    <property type="entry name" value="Methyl-accepting chemotaxis protein (MCP) signaling domain"/>
    <property type="match status" value="1"/>
</dbReference>
<evidence type="ECO:0000256" key="1">
    <source>
        <dbReference type="ARBA" id="ARBA00004651"/>
    </source>
</evidence>
<dbReference type="PRINTS" id="PR00260">
    <property type="entry name" value="CHEMTRNSDUCR"/>
</dbReference>
<evidence type="ECO:0000259" key="10">
    <source>
        <dbReference type="PROSITE" id="PS50111"/>
    </source>
</evidence>
<evidence type="ECO:0000256" key="5">
    <source>
        <dbReference type="ARBA" id="ARBA00022989"/>
    </source>
</evidence>
<dbReference type="RefSeq" id="WP_082625115.1">
    <property type="nucleotide sequence ID" value="NZ_CP012748.1"/>
</dbReference>
<keyword evidence="4 9" id="KW-0812">Transmembrane</keyword>
<dbReference type="InterPro" id="IPR003660">
    <property type="entry name" value="HAMP_dom"/>
</dbReference>
<proteinExistence type="inferred from homology"/>
<feature type="domain" description="HAMP" evidence="11">
    <location>
        <begin position="324"/>
        <end position="378"/>
    </location>
</feature>
<dbReference type="CDD" id="cd06225">
    <property type="entry name" value="HAMP"/>
    <property type="match status" value="1"/>
</dbReference>
<reference evidence="12 13" key="1">
    <citation type="journal article" date="2014" name="Genome Announc.">
        <title>Draft Genome Sequence of the Haloacid-Degrading Burkholderia caribensis Strain MBA4.</title>
        <authorList>
            <person name="Pan Y."/>
            <person name="Kong K.F."/>
            <person name="Tsang J.S."/>
        </authorList>
    </citation>
    <scope>NUCLEOTIDE SEQUENCE [LARGE SCALE GENOMIC DNA]</scope>
    <source>
        <strain evidence="12 13">MBA4</strain>
        <plasmid evidence="13">Plasmid</plasmid>
    </source>
</reference>
<evidence type="ECO:0000259" key="11">
    <source>
        <dbReference type="PROSITE" id="PS50885"/>
    </source>
</evidence>
<dbReference type="SMART" id="SM00304">
    <property type="entry name" value="HAMP"/>
    <property type="match status" value="1"/>
</dbReference>
<dbReference type="FunFam" id="1.10.287.950:FF:000001">
    <property type="entry name" value="Methyl-accepting chemotaxis sensory transducer"/>
    <property type="match status" value="1"/>
</dbReference>
<dbReference type="GO" id="GO:0005886">
    <property type="term" value="C:plasma membrane"/>
    <property type="evidence" value="ECO:0007669"/>
    <property type="project" value="UniProtKB-SubCell"/>
</dbReference>
<feature type="transmembrane region" description="Helical" evidence="9">
    <location>
        <begin position="300"/>
        <end position="322"/>
    </location>
</feature>
<dbReference type="PROSITE" id="PS50885">
    <property type="entry name" value="HAMP"/>
    <property type="match status" value="1"/>
</dbReference>
<dbReference type="SMART" id="SM00283">
    <property type="entry name" value="MA"/>
    <property type="match status" value="1"/>
</dbReference>
<dbReference type="GO" id="GO:0004888">
    <property type="term" value="F:transmembrane signaling receptor activity"/>
    <property type="evidence" value="ECO:0007669"/>
    <property type="project" value="InterPro"/>
</dbReference>
<evidence type="ECO:0000256" key="2">
    <source>
        <dbReference type="ARBA" id="ARBA00022475"/>
    </source>
</evidence>
<keyword evidence="6 9" id="KW-0472">Membrane</keyword>
<keyword evidence="8" id="KW-0807">Transducer</keyword>
<keyword evidence="5 9" id="KW-1133">Transmembrane helix</keyword>
<dbReference type="InterPro" id="IPR004090">
    <property type="entry name" value="Chemotax_Me-accpt_rcpt"/>
</dbReference>
<dbReference type="Pfam" id="PF02743">
    <property type="entry name" value="dCache_1"/>
    <property type="match status" value="1"/>
</dbReference>
<protein>
    <submittedName>
        <fullName evidence="12">Methyl-accepting chemotaxis sensory transducer with Cache sensor</fullName>
    </submittedName>
</protein>
<evidence type="ECO:0000256" key="4">
    <source>
        <dbReference type="ARBA" id="ARBA00022692"/>
    </source>
</evidence>
<comment type="subcellular location">
    <subcellularLocation>
        <location evidence="1">Cell membrane</location>
        <topology evidence="1">Multi-pass membrane protein</topology>
    </subcellularLocation>
</comment>
<dbReference type="InterPro" id="IPR051310">
    <property type="entry name" value="MCP_chemotaxis"/>
</dbReference>
<dbReference type="PROSITE" id="PS50111">
    <property type="entry name" value="CHEMOTAXIS_TRANSDUC_2"/>
    <property type="match status" value="1"/>
</dbReference>
<gene>
    <name evidence="12" type="ORF">K788_0004359</name>
</gene>
<dbReference type="InterPro" id="IPR004089">
    <property type="entry name" value="MCPsignal_dom"/>
</dbReference>
<feature type="domain" description="Methyl-accepting transducer" evidence="10">
    <location>
        <begin position="383"/>
        <end position="612"/>
    </location>
</feature>
<evidence type="ECO:0000256" key="8">
    <source>
        <dbReference type="PROSITE-ProRule" id="PRU00284"/>
    </source>
</evidence>
<evidence type="ECO:0000256" key="6">
    <source>
        <dbReference type="ARBA" id="ARBA00023136"/>
    </source>
</evidence>
<dbReference type="AlphaFoldDB" id="A0A0P0RP00"/>
<keyword evidence="3" id="KW-0488">Methylation</keyword>
<dbReference type="PANTHER" id="PTHR43531">
    <property type="entry name" value="PROTEIN ICFG"/>
    <property type="match status" value="1"/>
</dbReference>
<dbReference type="Gene3D" id="3.30.450.20">
    <property type="entry name" value="PAS domain"/>
    <property type="match status" value="1"/>
</dbReference>
<dbReference type="KEGG" id="bcai:K788_0004359"/>
<dbReference type="GeneID" id="69974114"/>
<comment type="similarity">
    <text evidence="7">Belongs to the methyl-accepting chemotaxis (MCP) protein family.</text>
</comment>
<keyword evidence="2" id="KW-1003">Cell membrane</keyword>
<accession>A0A0P0RP00</accession>
<dbReference type="Pfam" id="PF00015">
    <property type="entry name" value="MCPsignal"/>
    <property type="match status" value="1"/>
</dbReference>
<evidence type="ECO:0000256" key="3">
    <source>
        <dbReference type="ARBA" id="ARBA00022481"/>
    </source>
</evidence>
<dbReference type="Pfam" id="PF00672">
    <property type="entry name" value="HAMP"/>
    <property type="match status" value="1"/>
</dbReference>
<dbReference type="Gene3D" id="1.10.287.950">
    <property type="entry name" value="Methyl-accepting chemotaxis protein"/>
    <property type="match status" value="1"/>
</dbReference>
<dbReference type="GO" id="GO:0007165">
    <property type="term" value="P:signal transduction"/>
    <property type="evidence" value="ECO:0007669"/>
    <property type="project" value="UniProtKB-KW"/>
</dbReference>
<sequence length="633" mass="67393">MGMRSIAIKLSLIFAAALAATILAITLYATLNVRRQAIDNFNDAGLGQIRQIDSSLRETFKRIHDNVVFLSDLPLVQSADTSVTSYLTHGGQMTPDTNGGVETDIFHLLQRFGDSHPDLRYVYVGTQWGGYVQWPKGKFTSDHYDPRERPWYVQGMQATGGVRRTAAYANTGGDNNVIISFVRAIQNAQGKPASVLGMDISLDGFAKMIGQVRFGETGYLMVVEDSGTVLVDPHDAAHNFKTLKDLGDGYRDLAALGNGTLSVEIGGARYDTVVYTSPELGWKYIGLIPHAEMMASANRLSAMLIAVGLVVLLVALALTTALGSRLTAPLRQLSNSMQDIASGDGDLTRRLPVGSNDEVGVLAEQFNAFVEKLNGVLLDIRDSSALLRTATGEISTGNADLSARTEQQAAALEQTAASMEELTAAVKQNAESARQASTLASDASDVARRSHQVVERVVTTMTDISQRSNRIADITGIIEGIAFQTNILALNAAVESARAGEHGRGFAVVASEVRSLAQRSSSAAKEIKELIGASVDRIRDGSSLAGEAGETMTEVTRAVGQVTAIMSEIAAASEEQSRGIAQVNLAVTQMDDVTQQNAALVEQAAAAARSLEDQGRQLDESVAAFRLKSAAAS</sequence>
<name>A0A0P0RP00_9BURK</name>
<dbReference type="EMBL" id="CP012748">
    <property type="protein sequence ID" value="ALL70667.1"/>
    <property type="molecule type" value="Genomic_DNA"/>
</dbReference>
<dbReference type="CDD" id="cd12912">
    <property type="entry name" value="PDC2_MCP_like"/>
    <property type="match status" value="1"/>
</dbReference>
<evidence type="ECO:0000313" key="12">
    <source>
        <dbReference type="EMBL" id="ALL70667.1"/>
    </source>
</evidence>
<keyword evidence="12" id="KW-0614">Plasmid</keyword>
<dbReference type="InterPro" id="IPR033479">
    <property type="entry name" value="dCache_1"/>
</dbReference>
<dbReference type="CDD" id="cd11386">
    <property type="entry name" value="MCP_signal"/>
    <property type="match status" value="1"/>
</dbReference>
<geneLocation type="plasmid" evidence="13"/>
<evidence type="ECO:0000256" key="9">
    <source>
        <dbReference type="SAM" id="Phobius"/>
    </source>
</evidence>
<evidence type="ECO:0000256" key="7">
    <source>
        <dbReference type="ARBA" id="ARBA00029447"/>
    </source>
</evidence>
<organism evidence="12 13">
    <name type="scientific">Paraburkholderia caribensis MBA4</name>
    <dbReference type="NCBI Taxonomy" id="1323664"/>
    <lineage>
        <taxon>Bacteria</taxon>
        <taxon>Pseudomonadati</taxon>
        <taxon>Pseudomonadota</taxon>
        <taxon>Betaproteobacteria</taxon>
        <taxon>Burkholderiales</taxon>
        <taxon>Burkholderiaceae</taxon>
        <taxon>Paraburkholderia</taxon>
    </lineage>
</organism>
<dbReference type="GO" id="GO:0006935">
    <property type="term" value="P:chemotaxis"/>
    <property type="evidence" value="ECO:0007669"/>
    <property type="project" value="InterPro"/>
</dbReference>